<dbReference type="InterPro" id="IPR052374">
    <property type="entry name" value="SERAC1"/>
</dbReference>
<evidence type="ECO:0000256" key="4">
    <source>
        <dbReference type="ARBA" id="ARBA00022824"/>
    </source>
</evidence>
<dbReference type="GO" id="GO:0005739">
    <property type="term" value="C:mitochondrion"/>
    <property type="evidence" value="ECO:0007669"/>
    <property type="project" value="UniProtKB-SubCell"/>
</dbReference>
<dbReference type="GO" id="GO:0005783">
    <property type="term" value="C:endoplasmic reticulum"/>
    <property type="evidence" value="ECO:0007669"/>
    <property type="project" value="UniProtKB-SubCell"/>
</dbReference>
<evidence type="ECO:0000256" key="2">
    <source>
        <dbReference type="ARBA" id="ARBA00004240"/>
    </source>
</evidence>
<dbReference type="SMART" id="SM00382">
    <property type="entry name" value="AAA"/>
    <property type="match status" value="1"/>
</dbReference>
<evidence type="ECO:0000256" key="6">
    <source>
        <dbReference type="ARBA" id="ARBA00023136"/>
    </source>
</evidence>
<gene>
    <name evidence="8" type="ORF">BP6252_14087</name>
</gene>
<proteinExistence type="predicted"/>
<dbReference type="GO" id="GO:0016020">
    <property type="term" value="C:membrane"/>
    <property type="evidence" value="ECO:0007669"/>
    <property type="project" value="UniProtKB-SubCell"/>
</dbReference>
<accession>A0A3D8Q3Y9</accession>
<dbReference type="InterPro" id="IPR049945">
    <property type="entry name" value="AAA_22"/>
</dbReference>
<keyword evidence="5" id="KW-0496">Mitochondrion</keyword>
<evidence type="ECO:0000313" key="8">
    <source>
        <dbReference type="EMBL" id="RDW56559.1"/>
    </source>
</evidence>
<organism evidence="8 9">
    <name type="scientific">Coleophoma cylindrospora</name>
    <dbReference type="NCBI Taxonomy" id="1849047"/>
    <lineage>
        <taxon>Eukaryota</taxon>
        <taxon>Fungi</taxon>
        <taxon>Dikarya</taxon>
        <taxon>Ascomycota</taxon>
        <taxon>Pezizomycotina</taxon>
        <taxon>Leotiomycetes</taxon>
        <taxon>Helotiales</taxon>
        <taxon>Dermateaceae</taxon>
        <taxon>Coleophoma</taxon>
    </lineage>
</organism>
<dbReference type="AlphaFoldDB" id="A0A3D8Q3Y9"/>
<comment type="subcellular location">
    <subcellularLocation>
        <location evidence="2">Endoplasmic reticulum</location>
    </subcellularLocation>
    <subcellularLocation>
        <location evidence="3">Membrane</location>
    </subcellularLocation>
    <subcellularLocation>
        <location evidence="1">Mitochondrion</location>
    </subcellularLocation>
</comment>
<sequence>MTSRSETAIRIKLPSVASTSYERIVERTKKIETPHICCIATSGKVTHATIAFYSKEDKEFFRDVIVGEVVECDGSVDDMFDGLTMWKSPPEAKIDICAVHGLNGNGFDTWLWKPEQTRSQSDSESTATTPSPMWLRDILPKVPSFSNCRIMTFGYDSSVKDSGNNETIINWATLLLECLHENREAESVALAQLKTYKSADKIRESGLDCDAFGILFLGTPHRGSAQANYSNLLGALAEAVVGLRMQPLIQHCLQQNNHWSGPNAEIWNTITSPIECLVESRATRFRVKTCVVVQQDEAGFKGKVACMVPGTDHHTLCTFQSQEDLAFTIVKRRLKDLMKILLEKECVKLDDMQHRMHPGEAPSRAPATPICPRPPFGLPYFYDENELTGRKQEYENLEKWWKTQNRAAIAVTGMSGVGKTELVLELVRKRKRYNTSHVYFAHVTSDIPPESFYGIWANELGSELLGTLPEYQSLSLDCRIRKWNEWDIGQRGQRFMQWLKTLPDGHALVILDDIDSIKDLNKIMSLVSSSKPNVILTTRNPSLLQARPLKLYLCPIQAMTEQDAISLFEAALGSLQRRSEDFTEFSPEDIQSLVILLGNHPLAILRALSWIYRVTVTPGKKALLEFTNRYKGGEYQFREAFLEYKPDTELNSLMDNYRGSLERLKEDDRDKACRILEIIAIQAIENSEVDIRGFFKMIQLVSLESMRQELPDYDIFSLLEHEWEGFVAELQGVSLLLSTKRSYSMHKLWVECALQRAGSHRIQYVIQLYLICRRLLEMEQEPKNTKDSVDLLRACTLALARFPPDLDQEEVETRNYIREFRETVKTYLH</sequence>
<dbReference type="Gene3D" id="3.40.50.300">
    <property type="entry name" value="P-loop containing nucleotide triphosphate hydrolases"/>
    <property type="match status" value="1"/>
</dbReference>
<dbReference type="InterPro" id="IPR003593">
    <property type="entry name" value="AAA+_ATPase"/>
</dbReference>
<dbReference type="InterPro" id="IPR027417">
    <property type="entry name" value="P-loop_NTPase"/>
</dbReference>
<comment type="caution">
    <text evidence="8">The sequence shown here is derived from an EMBL/GenBank/DDBJ whole genome shotgun (WGS) entry which is preliminary data.</text>
</comment>
<keyword evidence="6" id="KW-0472">Membrane</keyword>
<dbReference type="Proteomes" id="UP000256645">
    <property type="component" value="Unassembled WGS sequence"/>
</dbReference>
<dbReference type="Pfam" id="PF13401">
    <property type="entry name" value="AAA_22"/>
    <property type="match status" value="1"/>
</dbReference>
<dbReference type="OrthoDB" id="194358at2759"/>
<protein>
    <recommendedName>
        <fullName evidence="7">AAA+ ATPase domain-containing protein</fullName>
    </recommendedName>
</protein>
<evidence type="ECO:0000256" key="3">
    <source>
        <dbReference type="ARBA" id="ARBA00004370"/>
    </source>
</evidence>
<reference evidence="8 9" key="1">
    <citation type="journal article" date="2018" name="IMA Fungus">
        <title>IMA Genome-F 9: Draft genome sequence of Annulohypoxylon stygium, Aspergillus mulundensis, Berkeleyomyces basicola (syn. Thielaviopsis basicola), Ceratocystis smalleyi, two Cercospora beticola strains, Coleophoma cylindrospora, Fusarium fracticaudum, Phialophora cf. hyalina, and Morchella septimelata.</title>
        <authorList>
            <person name="Wingfield B.D."/>
            <person name="Bills G.F."/>
            <person name="Dong Y."/>
            <person name="Huang W."/>
            <person name="Nel W.J."/>
            <person name="Swalarsk-Parry B.S."/>
            <person name="Vaghefi N."/>
            <person name="Wilken P.M."/>
            <person name="An Z."/>
            <person name="de Beer Z.W."/>
            <person name="De Vos L."/>
            <person name="Chen L."/>
            <person name="Duong T.A."/>
            <person name="Gao Y."/>
            <person name="Hammerbacher A."/>
            <person name="Kikkert J.R."/>
            <person name="Li Y."/>
            <person name="Li H."/>
            <person name="Li K."/>
            <person name="Li Q."/>
            <person name="Liu X."/>
            <person name="Ma X."/>
            <person name="Naidoo K."/>
            <person name="Pethybridge S.J."/>
            <person name="Sun J."/>
            <person name="Steenkamp E.T."/>
            <person name="van der Nest M.A."/>
            <person name="van Wyk S."/>
            <person name="Wingfield M.J."/>
            <person name="Xiong C."/>
            <person name="Yue Q."/>
            <person name="Zhang X."/>
        </authorList>
    </citation>
    <scope>NUCLEOTIDE SEQUENCE [LARGE SCALE GENOMIC DNA]</scope>
    <source>
        <strain evidence="8 9">BP6252</strain>
    </source>
</reference>
<evidence type="ECO:0000313" key="9">
    <source>
        <dbReference type="Proteomes" id="UP000256645"/>
    </source>
</evidence>
<evidence type="ECO:0000256" key="5">
    <source>
        <dbReference type="ARBA" id="ARBA00023128"/>
    </source>
</evidence>
<dbReference type="SUPFAM" id="SSF52540">
    <property type="entry name" value="P-loop containing nucleoside triphosphate hydrolases"/>
    <property type="match status" value="1"/>
</dbReference>
<keyword evidence="4" id="KW-0256">Endoplasmic reticulum</keyword>
<keyword evidence="9" id="KW-1185">Reference proteome</keyword>
<evidence type="ECO:0000256" key="1">
    <source>
        <dbReference type="ARBA" id="ARBA00004173"/>
    </source>
</evidence>
<evidence type="ECO:0000259" key="7">
    <source>
        <dbReference type="SMART" id="SM00382"/>
    </source>
</evidence>
<dbReference type="GO" id="GO:0043531">
    <property type="term" value="F:ADP binding"/>
    <property type="evidence" value="ECO:0007669"/>
    <property type="project" value="InterPro"/>
</dbReference>
<name>A0A3D8Q3Y9_9HELO</name>
<dbReference type="EMBL" id="PDLM01000038">
    <property type="protein sequence ID" value="RDW56559.1"/>
    <property type="molecule type" value="Genomic_DNA"/>
</dbReference>
<dbReference type="PANTHER" id="PTHR48182">
    <property type="entry name" value="PROTEIN SERAC1"/>
    <property type="match status" value="1"/>
</dbReference>
<dbReference type="PANTHER" id="PTHR48182:SF2">
    <property type="entry name" value="PROTEIN SERAC1"/>
    <property type="match status" value="1"/>
</dbReference>
<feature type="domain" description="AAA+ ATPase" evidence="7">
    <location>
        <begin position="405"/>
        <end position="563"/>
    </location>
</feature>